<reference evidence="2 3" key="1">
    <citation type="submission" date="2020-03" db="EMBL/GenBank/DDBJ databases">
        <title>Draft Genome Sequence of Cudoniella acicularis.</title>
        <authorList>
            <person name="Buettner E."/>
            <person name="Kellner H."/>
        </authorList>
    </citation>
    <scope>NUCLEOTIDE SEQUENCE [LARGE SCALE GENOMIC DNA]</scope>
    <source>
        <strain evidence="2 3">DSM 108380</strain>
    </source>
</reference>
<dbReference type="Proteomes" id="UP000566819">
    <property type="component" value="Unassembled WGS sequence"/>
</dbReference>
<feature type="compositionally biased region" description="Polar residues" evidence="1">
    <location>
        <begin position="336"/>
        <end position="345"/>
    </location>
</feature>
<feature type="region of interest" description="Disordered" evidence="1">
    <location>
        <begin position="277"/>
        <end position="397"/>
    </location>
</feature>
<dbReference type="EMBL" id="JAAMPI010000414">
    <property type="protein sequence ID" value="KAF4631746.1"/>
    <property type="molecule type" value="Genomic_DNA"/>
</dbReference>
<sequence>MSDSDEEQKKKRAYRTDAARIEQIFERYGREPTVNELRALDALPLKPEKDLWDVSASGRRIFDLLKRSELYQDVSLLEEAGQLLWEQIFQRAPPVPTDGYDQALPQTSSRSRGFDYAGISQECSAISNDPFGKIVIRKASKSNIDIEPRTVSRKVVGTNGSGSGRQQSNLKAPDLSIRMRENTDLPTPHLSSSTHTQPIPFRIEYEQPDIQLDPVTFSRNLHIQKAPPQCPATPSSLESTNISFNKIPAPTFQPPTTPQQLHLLGIEQDLRCLATRTAQTTSDGESHNIGKGTTGEGAGRADVADGKTTMAPPSIDTPKVAIPPTSESAQDGEVTPTGTGVQITSEPIAATDNETTNEDQSSESTKKDEEESDTESVDTEGSDDPDNSDDGYVFDEDNSFDKSQYRILNDYDEQSWWDFYREKAPVIVIALAKLILDKNREAREANGEPTIIGKNLDLKDKNILLLYHYYNVVCAELAVNKKEQIYSFPDDELPPGFRVASKDE</sequence>
<feature type="compositionally biased region" description="Acidic residues" evidence="1">
    <location>
        <begin position="370"/>
        <end position="397"/>
    </location>
</feature>
<comment type="caution">
    <text evidence="2">The sequence shown here is derived from an EMBL/GenBank/DDBJ whole genome shotgun (WGS) entry which is preliminary data.</text>
</comment>
<dbReference type="AlphaFoldDB" id="A0A8H4RMV1"/>
<organism evidence="2 3">
    <name type="scientific">Cudoniella acicularis</name>
    <dbReference type="NCBI Taxonomy" id="354080"/>
    <lineage>
        <taxon>Eukaryota</taxon>
        <taxon>Fungi</taxon>
        <taxon>Dikarya</taxon>
        <taxon>Ascomycota</taxon>
        <taxon>Pezizomycotina</taxon>
        <taxon>Leotiomycetes</taxon>
        <taxon>Helotiales</taxon>
        <taxon>Tricladiaceae</taxon>
        <taxon>Cudoniella</taxon>
    </lineage>
</organism>
<dbReference type="OrthoDB" id="3549890at2759"/>
<evidence type="ECO:0000313" key="3">
    <source>
        <dbReference type="Proteomes" id="UP000566819"/>
    </source>
</evidence>
<evidence type="ECO:0000256" key="1">
    <source>
        <dbReference type="SAM" id="MobiDB-lite"/>
    </source>
</evidence>
<gene>
    <name evidence="2" type="ORF">G7Y89_g6389</name>
</gene>
<name>A0A8H4RMV1_9HELO</name>
<keyword evidence="3" id="KW-1185">Reference proteome</keyword>
<proteinExistence type="predicted"/>
<accession>A0A8H4RMV1</accession>
<protein>
    <submittedName>
        <fullName evidence="2">Uncharacterized protein</fullName>
    </submittedName>
</protein>
<evidence type="ECO:0000313" key="2">
    <source>
        <dbReference type="EMBL" id="KAF4631746.1"/>
    </source>
</evidence>